<dbReference type="SUPFAM" id="SSF54913">
    <property type="entry name" value="GlnB-like"/>
    <property type="match status" value="3"/>
</dbReference>
<evidence type="ECO:0000313" key="3">
    <source>
        <dbReference type="Proteomes" id="UP000696413"/>
    </source>
</evidence>
<name>A0ABS6HYD2_MYCGD</name>
<reference evidence="2 3" key="1">
    <citation type="submission" date="2021-05" db="EMBL/GenBank/DDBJ databases">
        <title>Draft Genome Sequences of Clinical Respiratory Isolates of Mycobacterium goodii Recovered in Ireland.</title>
        <authorList>
            <person name="Flanagan P.R."/>
            <person name="Mok S."/>
            <person name="Roycroft E."/>
            <person name="Rogers T.R."/>
            <person name="Fitzgibbon M."/>
        </authorList>
    </citation>
    <scope>NUCLEOTIDE SEQUENCE [LARGE SCALE GENOMIC DNA]</scope>
    <source>
        <strain evidence="2 3">14IE55</strain>
    </source>
</reference>
<protein>
    <submittedName>
        <fullName evidence="2">DUF190 domain-containing protein</fullName>
    </submittedName>
</protein>
<dbReference type="PANTHER" id="PTHR35983:SF1">
    <property type="entry name" value="UPF0166 PROTEIN TM_0021"/>
    <property type="match status" value="1"/>
</dbReference>
<dbReference type="Proteomes" id="UP000696413">
    <property type="component" value="Unassembled WGS sequence"/>
</dbReference>
<dbReference type="Gene3D" id="3.30.70.120">
    <property type="match status" value="3"/>
</dbReference>
<dbReference type="PANTHER" id="PTHR35983">
    <property type="entry name" value="UPF0166 PROTEIN TM_0021"/>
    <property type="match status" value="1"/>
</dbReference>
<dbReference type="InterPro" id="IPR011322">
    <property type="entry name" value="N-reg_PII-like_a/b"/>
</dbReference>
<dbReference type="Pfam" id="PF02641">
    <property type="entry name" value="DUF190"/>
    <property type="match status" value="3"/>
</dbReference>
<organism evidence="2 3">
    <name type="scientific">Mycolicibacterium goodii</name>
    <name type="common">Mycobacterium goodii</name>
    <dbReference type="NCBI Taxonomy" id="134601"/>
    <lineage>
        <taxon>Bacteria</taxon>
        <taxon>Bacillati</taxon>
        <taxon>Actinomycetota</taxon>
        <taxon>Actinomycetes</taxon>
        <taxon>Mycobacteriales</taxon>
        <taxon>Mycobacteriaceae</taxon>
        <taxon>Mycolicibacterium</taxon>
    </lineage>
</organism>
<dbReference type="InterPro" id="IPR015867">
    <property type="entry name" value="N-reg_PII/ATP_PRibTrfase_C"/>
</dbReference>
<accession>A0ABS6HYD2</accession>
<evidence type="ECO:0000313" key="2">
    <source>
        <dbReference type="EMBL" id="MBU8827676.1"/>
    </source>
</evidence>
<evidence type="ECO:0000256" key="1">
    <source>
        <dbReference type="ARBA" id="ARBA00010554"/>
    </source>
</evidence>
<gene>
    <name evidence="2" type="ORF">KL859_33005</name>
</gene>
<sequence length="359" mass="37920">MNSTAHTDYLKLTGYFGERQRHGDRFAADALLDLYGDAGVATSVMLRGAASFGPSRQIRTDQTLSMSEDPAVTVTAVDTAEKISALAERAVERVPRGLVTIERAQLVTAATPAPTIPSTAKLTIYVGRHRRAAGAPAHRAVSALLYRLGFTAATVFVGVDGTVHGQRRRARFFSRNADVPVVIVAIGSGAQVGAALGELNGLLDHPLMTVERAEVCKRDGTLIGKPSALPATDAQGRPIWQMLTIHTPGTALHDGAPVHRALVRRLLESATAGGATVVRGVWGFCGDAKPHGDSLFQVGRYVPVTTIVVDTPDRIAAGFEIVDELTTEHGVVTTEMVPAAVTVDGPHRSGGIALAYHSY</sequence>
<dbReference type="RefSeq" id="WP_073677526.1">
    <property type="nucleotide sequence ID" value="NZ_CP092364.2"/>
</dbReference>
<comment type="similarity">
    <text evidence="1">Belongs to the UPF0166 family.</text>
</comment>
<keyword evidence="3" id="KW-1185">Reference proteome</keyword>
<proteinExistence type="inferred from homology"/>
<dbReference type="InterPro" id="IPR003793">
    <property type="entry name" value="UPF0166"/>
</dbReference>
<comment type="caution">
    <text evidence="2">The sequence shown here is derived from an EMBL/GenBank/DDBJ whole genome shotgun (WGS) entry which is preliminary data.</text>
</comment>
<dbReference type="EMBL" id="JAHBOM010000051">
    <property type="protein sequence ID" value="MBU8827676.1"/>
    <property type="molecule type" value="Genomic_DNA"/>
</dbReference>